<reference evidence="2" key="1">
    <citation type="journal article" date="2019" name="Int. J. Syst. Evol. Microbiol.">
        <title>The Global Catalogue of Microorganisms (GCM) 10K type strain sequencing project: providing services to taxonomists for standard genome sequencing and annotation.</title>
        <authorList>
            <consortium name="The Broad Institute Genomics Platform"/>
            <consortium name="The Broad Institute Genome Sequencing Center for Infectious Disease"/>
            <person name="Wu L."/>
            <person name="Ma J."/>
        </authorList>
    </citation>
    <scope>NUCLEOTIDE SEQUENCE [LARGE SCALE GENOMIC DNA]</scope>
    <source>
        <strain evidence="2">CCUG 56401</strain>
    </source>
</reference>
<dbReference type="Proteomes" id="UP001597018">
    <property type="component" value="Unassembled WGS sequence"/>
</dbReference>
<name>A0ABW3FKR3_9PSEU</name>
<dbReference type="RefSeq" id="WP_345601373.1">
    <property type="nucleotide sequence ID" value="NZ_BAABLT010000033.1"/>
</dbReference>
<comment type="caution">
    <text evidence="1">The sequence shown here is derived from an EMBL/GenBank/DDBJ whole genome shotgun (WGS) entry which is preliminary data.</text>
</comment>
<sequence length="127" mass="14220">MNTHVKLVTLHRLPQGVAVVSEGIRVGAVCYEIPSPTHQINGPVVVAPILESDAESHSIRIRLDSWEVRHEEERKRLPVVFADMAIAVRAAWAFENDPGISWRSADVEIGSWIAAWLDREKFRTNGS</sequence>
<organism evidence="1 2">
    <name type="scientific">Saccharopolyspora rosea</name>
    <dbReference type="NCBI Taxonomy" id="524884"/>
    <lineage>
        <taxon>Bacteria</taxon>
        <taxon>Bacillati</taxon>
        <taxon>Actinomycetota</taxon>
        <taxon>Actinomycetes</taxon>
        <taxon>Pseudonocardiales</taxon>
        <taxon>Pseudonocardiaceae</taxon>
        <taxon>Saccharopolyspora</taxon>
    </lineage>
</organism>
<evidence type="ECO:0000313" key="2">
    <source>
        <dbReference type="Proteomes" id="UP001597018"/>
    </source>
</evidence>
<evidence type="ECO:0000313" key="1">
    <source>
        <dbReference type="EMBL" id="MFD0919074.1"/>
    </source>
</evidence>
<protein>
    <submittedName>
        <fullName evidence="1">Uncharacterized protein</fullName>
    </submittedName>
</protein>
<proteinExistence type="predicted"/>
<keyword evidence="2" id="KW-1185">Reference proteome</keyword>
<gene>
    <name evidence="1" type="ORF">ACFQ16_04885</name>
</gene>
<dbReference type="EMBL" id="JBHTIW010000002">
    <property type="protein sequence ID" value="MFD0919074.1"/>
    <property type="molecule type" value="Genomic_DNA"/>
</dbReference>
<accession>A0ABW3FKR3</accession>